<feature type="region of interest" description="Disordered" evidence="4">
    <location>
        <begin position="1374"/>
        <end position="1466"/>
    </location>
</feature>
<evidence type="ECO:0000256" key="3">
    <source>
        <dbReference type="ARBA" id="ARBA00022691"/>
    </source>
</evidence>
<dbReference type="PANTHER" id="PTHR43042">
    <property type="entry name" value="SAM-DEPENDENT METHYLTRANSFERASE"/>
    <property type="match status" value="1"/>
</dbReference>
<feature type="region of interest" description="Disordered" evidence="4">
    <location>
        <begin position="580"/>
        <end position="748"/>
    </location>
</feature>
<evidence type="ECO:0000256" key="2">
    <source>
        <dbReference type="ARBA" id="ARBA00022679"/>
    </source>
</evidence>
<dbReference type="Gene3D" id="3.30.750.80">
    <property type="entry name" value="RNA methyltransferase domain (HRMD) like"/>
    <property type="match status" value="1"/>
</dbReference>
<feature type="compositionally biased region" description="Gly residues" evidence="4">
    <location>
        <begin position="1050"/>
        <end position="1065"/>
    </location>
</feature>
<evidence type="ECO:0000313" key="6">
    <source>
        <dbReference type="EMBL" id="EJK61525.1"/>
    </source>
</evidence>
<sequence>MTPMKGKQSKKNLTAAFLFCTAVVYACILGTQFKLMSFIPHGHDPKNSIVARSLAQSNSDRPNKAKRIVDLNLRKRPRGASMAELVAKKKIAVDRKDQNIDRGSPLLDEGKHAELYHSLSASIAQKMEPYNPHGGTSISGLMDKTVGLPKVGETYVGILPGSHESGDFDHEKALDDINRRIAHGKIDRKDLPYRASYAHTGLRPMYGPKATKTGAFFLKQLPHKRFRMVTMLREPTDFRASNHAMIMCGLNYEVSRFNNERAANGLARTCSPQDGLNISALVDRKIEDLMEKCKTKPDKINAQQRKQCEGVRNGIDPWPQCRSAADLLKHKQYDRHYRSMFKALMGRFHRRQEFNNNTSYGRMGYGFESAEDSRGYSAEAVEAYTLEDLGGLDLSISGAGTNGPPEPDFIWFGITERMKESTALFHYYFKAAPAKTPIHRIQDCRPTSWWTEEDRKVVKDREPADYAVWRAANAILDVRMEKMKMEIQSLLSSGETRESLYWVDWDTLETVGPWTASNISPATKEARKKSSTTQKHERQKERRKEARAAWSIAKQLARTMSRLRSASSAAALLLGGWAATTSPADAFSPSRHVLPSRPRTRDGTDGTTHQNQHGRTPPLRAAASRSRTPRTSSDQGNKRKGKPNQPKQKYKTLGEMVEALERSPGKFDTAGNGRAVNKNGRRVDAKKKPRRSRSRAERPKQKYVYASQRRAMEQLERGKPKKRRQLEGDEEGGFEEEETAAESLDPRTQRALLRQKSQREQADFLRGLGLNVATQHADAAVGDGPEETPRVVGAVRLDPGEDAGRSNSFAYVVYKPPGWAILGSNNRGRQSARPGVRGAGGEVEAASRNARDTAPPGETKKSKTKRVRAYDASSDDFTYVSYSEADVLAALTPAERAELMGEGGLNLDDAFAYAAKDAMAASEYDDGGDDDDEGGSEESVQGKKKKKDKGTATAPVPKASIEQPARPSLVAWLKDLKASEGSPIKGGKNWAALAGATDTDDSGLVLLCPRDRTADVHVDGAGYTAVVGNSDKLASRFQTRPPPRSPSCRGSGGTGDGGSRPGGRGRLPRRRVDLQRRRAALPGQARGRDTRRPARRPARQAGGEEARPLRRDDGVEPRRPRRRGSRGGGDDAPVPDDIAGYADRRDGAQFHGGSFLGRRGGLASNGMTDAYREVNGAADGYPGWTVDRYGRWLFVQHEEGAPRGPLPSLHDGRTAGVYYLPTKVDRSVMGSERVVPTLLEGQAAPDYIPIKENGINYRVCLGESYSTGIFLDQRPQRAWLRSVCNEDTRVLNCFAHAGAFSVAAATAGASTVSLDLERRWLDRIGPQLEDNGISDWEGRHDMIYGDCFDWLARLRRRGEHYDVSVLYCGHTRPAVHERRAEEEEVERPDRHGRARLARRPAGQGRGVAGDDDERKHAEAGAVRGHGQEGPGRRGPGRQEQAGEGLSDADGLPERRDGSREEPGVDYKEMMDDVKYLHDRFLPNTFTVGATSSRSEGKRNSVFVAKNRARGTLAWGGSGTYEMQSFTLHLEITTGQNRKRKPVWENVEERRNKRGEWFRCAYYWSGGQYADGVKRITWIGPGWAQLRTPGTGTPDKIGVWGLAVPLLLILVPLASTMSVDEAILSDIMTSFVGHEASTCITADTASSTSFTFDWPGSSDPTSEWYPAHVGFEEDLFQAAMSHDDGSGRRSWTIRIGTGGNMYSHYAPDLHGESMAPQAHGDAPWIDEVQQQVAVNNNLNRKAPWNRPYFQHQAGAYQRDGSYTTVPFYSPSFARHCAGNTCTFASWGTQAHVPTPFTAPVMFITRYTNCGSGVIELTQAMHNFADVASDTTVDQTYFNTGWGGVRSSRLPFALEANSSEGSSTDSFDFANPDNVDAMGQCAWSVSSKSPGQMTNLNLTPGYTGKQHRFGFELIHPYDLVNFPPSFDLAFATSGLVSNGGTVPELPCRDNSISCSTNVGGCMVASCTDSQVSSGSHTRVALRVSPGSTPGCASHGFTYTVGGVDYPGMKCNLRDTGFGRDFANLCQPWARVGFKRLDTGAVLEVAFVKHWTWNSGDEDTFLAIYEEDLATAISTFNSFFDNTADTVNQLDIEVVLLPTTSPPADYNPGVAESAFTYVYGRGEDYSQLPSPNVGDGSVTGVARRRFGMSDRDYTVFTVNWLGQSRLKPGQTYINRSFQFASELGAVEALGEDLREKVYIDQVDEVDYNARRVDLYKDGDRFEAVAAADLGGTSSCWSETATVSCSGWSTPQTGKSPFFYITCGTNTHVGQDPYHFSPSFGGTFPGHAPVGGTVRSYVCDGQPNTVRPTWKLLGFFSPGDCAGIGSATLDEFVCPDNAPTQSPTTKPTQSPTTKPTQSPTTQAPTTLSPTTQSPHYASSDNSVPNDAVADGVSDNPSSDNFVPNDPGADTVADNPSSDNFVPNDAVANAVPNYTISNNFVADYAVADAVPDYAVSHYAVSHYAVSDNQSNAVSNDAVSDNFVPDDAVADTVSDNPSSDNFVSHNPVTNSGAVDTIAPTVHPFAGYEQVGGTDAGECADKDDGLFSYAQYSQTASPEACAFKCSGLATTAQVGLGFKPSACRCYFDGSAPNDEGQTFTSFDDSGTGPVAGVSNASAENWQCYRRIAAGTVEPTTKPTEVPTVSGILSLADYFVSNDAIADSVAHDAGPNHAVAYYTVSHYASSDNFVSDDAVPHYASSDNSVPNDAVADGVSDGVSDNPSSDNF</sequence>
<feature type="region of interest" description="Disordered" evidence="4">
    <location>
        <begin position="825"/>
        <end position="870"/>
    </location>
</feature>
<dbReference type="Pfam" id="PF10672">
    <property type="entry name" value="Methyltrans_SAM"/>
    <property type="match status" value="1"/>
</dbReference>
<dbReference type="eggNOG" id="ENOG502S365">
    <property type="taxonomic scope" value="Eukaryota"/>
</dbReference>
<feature type="compositionally biased region" description="Low complexity" evidence="4">
    <location>
        <begin position="615"/>
        <end position="633"/>
    </location>
</feature>
<feature type="compositionally biased region" description="Low complexity" evidence="4">
    <location>
        <begin position="832"/>
        <end position="846"/>
    </location>
</feature>
<gene>
    <name evidence="6" type="ORF">THAOC_17971</name>
</gene>
<organism evidence="6 7">
    <name type="scientific">Thalassiosira oceanica</name>
    <name type="common">Marine diatom</name>
    <dbReference type="NCBI Taxonomy" id="159749"/>
    <lineage>
        <taxon>Eukaryota</taxon>
        <taxon>Sar</taxon>
        <taxon>Stramenopiles</taxon>
        <taxon>Ochrophyta</taxon>
        <taxon>Bacillariophyta</taxon>
        <taxon>Coscinodiscophyceae</taxon>
        <taxon>Thalassiosirophycidae</taxon>
        <taxon>Thalassiosirales</taxon>
        <taxon>Thalassiosiraceae</taxon>
        <taxon>Thalassiosira</taxon>
    </lineage>
</organism>
<feature type="compositionally biased region" description="Low complexity" evidence="4">
    <location>
        <begin position="2334"/>
        <end position="2370"/>
    </location>
</feature>
<dbReference type="GO" id="GO:0008168">
    <property type="term" value="F:methyltransferase activity"/>
    <property type="evidence" value="ECO:0007669"/>
    <property type="project" value="UniProtKB-KW"/>
</dbReference>
<feature type="compositionally biased region" description="Acidic residues" evidence="4">
    <location>
        <begin position="728"/>
        <end position="740"/>
    </location>
</feature>
<accession>K0S893</accession>
<dbReference type="Gene3D" id="3.40.50.150">
    <property type="entry name" value="Vaccinia Virus protein VP39"/>
    <property type="match status" value="1"/>
</dbReference>
<keyword evidence="7" id="KW-1185">Reference proteome</keyword>
<name>K0S893_THAOC</name>
<feature type="compositionally biased region" description="Basic and acidic residues" evidence="4">
    <location>
        <begin position="534"/>
        <end position="547"/>
    </location>
</feature>
<feature type="compositionally biased region" description="Acidic residues" evidence="4">
    <location>
        <begin position="923"/>
        <end position="936"/>
    </location>
</feature>
<proteinExistence type="predicted"/>
<reference evidence="6 7" key="1">
    <citation type="journal article" date="2012" name="Genome Biol.">
        <title>Genome and low-iron response of an oceanic diatom adapted to chronic iron limitation.</title>
        <authorList>
            <person name="Lommer M."/>
            <person name="Specht M."/>
            <person name="Roy A.S."/>
            <person name="Kraemer L."/>
            <person name="Andreson R."/>
            <person name="Gutowska M.A."/>
            <person name="Wolf J."/>
            <person name="Bergner S.V."/>
            <person name="Schilhabel M.B."/>
            <person name="Klostermeier U.C."/>
            <person name="Beiko R.G."/>
            <person name="Rosenstiel P."/>
            <person name="Hippler M."/>
            <person name="Laroche J."/>
        </authorList>
    </citation>
    <scope>NUCLEOTIDE SEQUENCE [LARGE SCALE GENOMIC DNA]</scope>
    <source>
        <strain evidence="6 7">CCMP1005</strain>
    </source>
</reference>
<feature type="region of interest" description="Disordered" evidence="4">
    <location>
        <begin position="2692"/>
        <end position="2719"/>
    </location>
</feature>
<feature type="compositionally biased region" description="Basic and acidic residues" evidence="4">
    <location>
        <begin position="1451"/>
        <end position="1466"/>
    </location>
</feature>
<dbReference type="OrthoDB" id="40071at2759"/>
<feature type="region of interest" description="Disordered" evidence="4">
    <location>
        <begin position="514"/>
        <end position="547"/>
    </location>
</feature>
<dbReference type="InterPro" id="IPR029063">
    <property type="entry name" value="SAM-dependent_MTases_sf"/>
</dbReference>
<comment type="caution">
    <text evidence="6">The sequence shown here is derived from an EMBL/GenBank/DDBJ whole genome shotgun (WGS) entry which is preliminary data.</text>
</comment>
<evidence type="ECO:0000259" key="5">
    <source>
        <dbReference type="Pfam" id="PF10672"/>
    </source>
</evidence>
<feature type="region of interest" description="Disordered" evidence="4">
    <location>
        <begin position="2330"/>
        <end position="2415"/>
    </location>
</feature>
<evidence type="ECO:0000313" key="7">
    <source>
        <dbReference type="Proteomes" id="UP000266841"/>
    </source>
</evidence>
<feature type="region of interest" description="Disordered" evidence="4">
    <location>
        <begin position="1026"/>
        <end position="1145"/>
    </location>
</feature>
<feature type="compositionally biased region" description="Basic and acidic residues" evidence="4">
    <location>
        <begin position="1374"/>
        <end position="1391"/>
    </location>
</feature>
<dbReference type="EMBL" id="AGNL01019863">
    <property type="protein sequence ID" value="EJK61525.1"/>
    <property type="molecule type" value="Genomic_DNA"/>
</dbReference>
<evidence type="ECO:0000256" key="4">
    <source>
        <dbReference type="SAM" id="MobiDB-lite"/>
    </source>
</evidence>
<dbReference type="PANTHER" id="PTHR43042:SF3">
    <property type="entry name" value="RIBOSOMAL RNA LARGE SUBUNIT METHYLTRANSFERASE YWBD-RELATED"/>
    <property type="match status" value="1"/>
</dbReference>
<dbReference type="Proteomes" id="UP000266841">
    <property type="component" value="Unassembled WGS sequence"/>
</dbReference>
<feature type="compositionally biased region" description="Polar residues" evidence="4">
    <location>
        <begin position="2371"/>
        <end position="2380"/>
    </location>
</feature>
<feature type="compositionally biased region" description="Polar residues" evidence="4">
    <location>
        <begin position="2710"/>
        <end position="2719"/>
    </location>
</feature>
<dbReference type="InterPro" id="IPR019614">
    <property type="entry name" value="SAM-dep_methyl-trfase"/>
</dbReference>
<evidence type="ECO:0000256" key="1">
    <source>
        <dbReference type="ARBA" id="ARBA00022603"/>
    </source>
</evidence>
<keyword evidence="2" id="KW-0808">Transferase</keyword>
<feature type="compositionally biased region" description="Basic residues" evidence="4">
    <location>
        <begin position="684"/>
        <end position="693"/>
    </location>
</feature>
<dbReference type="SUPFAM" id="SSF53335">
    <property type="entry name" value="S-adenosyl-L-methionine-dependent methyltransferases"/>
    <property type="match status" value="1"/>
</dbReference>
<keyword evidence="3" id="KW-0949">S-adenosyl-L-methionine</keyword>
<dbReference type="GO" id="GO:0032259">
    <property type="term" value="P:methylation"/>
    <property type="evidence" value="ECO:0007669"/>
    <property type="project" value="UniProtKB-KW"/>
</dbReference>
<feature type="compositionally biased region" description="Basic and acidic residues" evidence="4">
    <location>
        <begin position="1102"/>
        <end position="1118"/>
    </location>
</feature>
<feature type="region of interest" description="Disordered" evidence="4">
    <location>
        <begin position="922"/>
        <end position="967"/>
    </location>
</feature>
<keyword evidence="1" id="KW-0489">Methyltransferase</keyword>
<dbReference type="PROSITE" id="PS51257">
    <property type="entry name" value="PROKAR_LIPOPROTEIN"/>
    <property type="match status" value="1"/>
</dbReference>
<feature type="domain" description="S-adenosylmethionine-dependent methyltransferase" evidence="5">
    <location>
        <begin position="1249"/>
        <end position="1364"/>
    </location>
</feature>
<feature type="non-terminal residue" evidence="6">
    <location>
        <position position="2719"/>
    </location>
</feature>
<protein>
    <recommendedName>
        <fullName evidence="5">S-adenosylmethionine-dependent methyltransferase domain-containing protein</fullName>
    </recommendedName>
</protein>